<organism evidence="2 3">
    <name type="scientific">Massilia forsythiae</name>
    <dbReference type="NCBI Taxonomy" id="2728020"/>
    <lineage>
        <taxon>Bacteria</taxon>
        <taxon>Pseudomonadati</taxon>
        <taxon>Pseudomonadota</taxon>
        <taxon>Betaproteobacteria</taxon>
        <taxon>Burkholderiales</taxon>
        <taxon>Oxalobacteraceae</taxon>
        <taxon>Telluria group</taxon>
        <taxon>Massilia</taxon>
    </lineage>
</organism>
<accession>A0A7Z2VY96</accession>
<dbReference type="Proteomes" id="UP000502415">
    <property type="component" value="Chromosome"/>
</dbReference>
<dbReference type="RefSeq" id="WP_170203697.1">
    <property type="nucleotide sequence ID" value="NZ_CP051685.1"/>
</dbReference>
<feature type="compositionally biased region" description="Low complexity" evidence="1">
    <location>
        <begin position="109"/>
        <end position="118"/>
    </location>
</feature>
<sequence>MNFSTNDTSLDLAKLLGGAAAGALLMYMLDPDRGSARRAQSAGAVRQAGIRTSGAIGNAWHDAGARLGAAADRLRERAAERAAHAFRAGSAAGRASDLADAVLSRAAGKAGSGAPASGRPKHAGARTPARESGHNAGHDAGREADGSRRRWFGAGARAHDTAHATAGDWQAAWRNPGVLGGGLLGLYGLARGLAERRPLGLALGLAGAALAARGIGGQPPGRLPARRGPSNQTVDFEKSVHIDAEPDIERGAGHAARQGRAAQQARSGNGRFLH</sequence>
<gene>
    <name evidence="2" type="ORF">HH212_17840</name>
</gene>
<dbReference type="EMBL" id="CP051685">
    <property type="protein sequence ID" value="QJE01658.1"/>
    <property type="molecule type" value="Genomic_DNA"/>
</dbReference>
<protein>
    <submittedName>
        <fullName evidence="2">Uncharacterized protein</fullName>
    </submittedName>
</protein>
<name>A0A7Z2VY96_9BURK</name>
<evidence type="ECO:0000313" key="3">
    <source>
        <dbReference type="Proteomes" id="UP000502415"/>
    </source>
</evidence>
<keyword evidence="3" id="KW-1185">Reference proteome</keyword>
<feature type="compositionally biased region" description="Low complexity" evidence="1">
    <location>
        <begin position="253"/>
        <end position="274"/>
    </location>
</feature>
<feature type="region of interest" description="Disordered" evidence="1">
    <location>
        <begin position="109"/>
        <end position="146"/>
    </location>
</feature>
<evidence type="ECO:0000256" key="1">
    <source>
        <dbReference type="SAM" id="MobiDB-lite"/>
    </source>
</evidence>
<dbReference type="AlphaFoldDB" id="A0A7Z2VY96"/>
<evidence type="ECO:0000313" key="2">
    <source>
        <dbReference type="EMBL" id="QJE01658.1"/>
    </source>
</evidence>
<feature type="compositionally biased region" description="Basic and acidic residues" evidence="1">
    <location>
        <begin position="128"/>
        <end position="146"/>
    </location>
</feature>
<dbReference type="KEGG" id="mfy:HH212_17840"/>
<proteinExistence type="predicted"/>
<reference evidence="2 3" key="1">
    <citation type="submission" date="2020-04" db="EMBL/GenBank/DDBJ databases">
        <title>Genome sequencing of novel species.</title>
        <authorList>
            <person name="Heo J."/>
            <person name="Kim S.-J."/>
            <person name="Kim J.-S."/>
            <person name="Hong S.-B."/>
            <person name="Kwon S.-W."/>
        </authorList>
    </citation>
    <scope>NUCLEOTIDE SEQUENCE [LARGE SCALE GENOMIC DNA]</scope>
    <source>
        <strain evidence="2 3">GN2-R2</strain>
    </source>
</reference>
<feature type="region of interest" description="Disordered" evidence="1">
    <location>
        <begin position="252"/>
        <end position="274"/>
    </location>
</feature>